<comment type="catalytic activity">
    <reaction evidence="1">
        <text>Thiol-dependent hydrolysis of ester, thioester, amide, peptide and isopeptide bonds formed by the C-terminal Gly of ubiquitin (a 76-residue protein attached to proteins as an intracellular targeting signal).</text>
        <dbReference type="EC" id="3.4.19.12"/>
    </reaction>
</comment>
<evidence type="ECO:0000256" key="8">
    <source>
        <dbReference type="ARBA" id="ARBA00022807"/>
    </source>
</evidence>
<dbReference type="Pfam" id="PF12436">
    <property type="entry name" value="USP7_ICP0_bdg"/>
    <property type="match status" value="1"/>
</dbReference>
<dbReference type="InterPro" id="IPR050164">
    <property type="entry name" value="Peptidase_C19"/>
</dbReference>
<evidence type="ECO:0000256" key="4">
    <source>
        <dbReference type="ARBA" id="ARBA00012759"/>
    </source>
</evidence>
<evidence type="ECO:0000256" key="7">
    <source>
        <dbReference type="ARBA" id="ARBA00022801"/>
    </source>
</evidence>
<evidence type="ECO:0000256" key="9">
    <source>
        <dbReference type="ARBA" id="ARBA00023242"/>
    </source>
</evidence>
<evidence type="ECO:0000256" key="2">
    <source>
        <dbReference type="ARBA" id="ARBA00004123"/>
    </source>
</evidence>
<dbReference type="InterPro" id="IPR001394">
    <property type="entry name" value="Peptidase_C19_UCH"/>
</dbReference>
<dbReference type="PANTHER" id="PTHR24006">
    <property type="entry name" value="UBIQUITIN CARBOXYL-TERMINAL HYDROLASE"/>
    <property type="match status" value="1"/>
</dbReference>
<dbReference type="OrthoDB" id="289038at2759"/>
<dbReference type="InterPro" id="IPR038765">
    <property type="entry name" value="Papain-like_cys_pep_sf"/>
</dbReference>
<dbReference type="InterPro" id="IPR002083">
    <property type="entry name" value="MATH/TRAF_dom"/>
</dbReference>
<dbReference type="SUPFAM" id="SSF54001">
    <property type="entry name" value="Cysteine proteinases"/>
    <property type="match status" value="1"/>
</dbReference>
<dbReference type="PROSITE" id="PS00973">
    <property type="entry name" value="USP_2"/>
    <property type="match status" value="1"/>
</dbReference>
<dbReference type="GO" id="GO:0005634">
    <property type="term" value="C:nucleus"/>
    <property type="evidence" value="ECO:0007669"/>
    <property type="project" value="UniProtKB-SubCell"/>
</dbReference>
<organism evidence="13 14">
    <name type="scientific">Coemansia biformis</name>
    <dbReference type="NCBI Taxonomy" id="1286918"/>
    <lineage>
        <taxon>Eukaryota</taxon>
        <taxon>Fungi</taxon>
        <taxon>Fungi incertae sedis</taxon>
        <taxon>Zoopagomycota</taxon>
        <taxon>Kickxellomycotina</taxon>
        <taxon>Kickxellomycetes</taxon>
        <taxon>Kickxellales</taxon>
        <taxon>Kickxellaceae</taxon>
        <taxon>Coemansia</taxon>
    </lineage>
</organism>
<dbReference type="InterPro" id="IPR028889">
    <property type="entry name" value="USP"/>
</dbReference>
<dbReference type="PANTHER" id="PTHR24006:SF644">
    <property type="entry name" value="UBIQUITIN CARBOXYL-TERMINAL HYDROLASE 7"/>
    <property type="match status" value="1"/>
</dbReference>
<dbReference type="EC" id="3.4.19.12" evidence="4"/>
<dbReference type="GO" id="GO:0016579">
    <property type="term" value="P:protein deubiquitination"/>
    <property type="evidence" value="ECO:0007669"/>
    <property type="project" value="InterPro"/>
</dbReference>
<dbReference type="Pfam" id="PF22486">
    <property type="entry name" value="MATH_2"/>
    <property type="match status" value="1"/>
</dbReference>
<gene>
    <name evidence="13" type="primary">UBP15_1</name>
    <name evidence="13" type="ORF">LPJ61_002208</name>
</gene>
<accession>A0A9W7YFF7</accession>
<keyword evidence="14" id="KW-1185">Reference proteome</keyword>
<evidence type="ECO:0000313" key="13">
    <source>
        <dbReference type="EMBL" id="KAJ1732101.1"/>
    </source>
</evidence>
<dbReference type="Gene3D" id="3.90.70.10">
    <property type="entry name" value="Cysteine proteinases"/>
    <property type="match status" value="1"/>
</dbReference>
<dbReference type="CDD" id="cd02659">
    <property type="entry name" value="peptidase_C19C"/>
    <property type="match status" value="1"/>
</dbReference>
<dbReference type="GO" id="GO:0005829">
    <property type="term" value="C:cytosol"/>
    <property type="evidence" value="ECO:0007669"/>
    <property type="project" value="TreeGrafter"/>
</dbReference>
<dbReference type="Pfam" id="PF14533">
    <property type="entry name" value="USP7_C2"/>
    <property type="match status" value="1"/>
</dbReference>
<dbReference type="Gene3D" id="3.10.20.90">
    <property type="entry name" value="Phosphatidylinositol 3-kinase Catalytic Subunit, Chain A, domain 1"/>
    <property type="match status" value="2"/>
</dbReference>
<keyword evidence="9" id="KW-0539">Nucleus</keyword>
<dbReference type="InterPro" id="IPR029346">
    <property type="entry name" value="USP_C"/>
</dbReference>
<keyword evidence="8" id="KW-0788">Thiol protease</keyword>
<feature type="region of interest" description="Disordered" evidence="10">
    <location>
        <begin position="1067"/>
        <end position="1090"/>
    </location>
</feature>
<comment type="caution">
    <text evidence="13">The sequence shown here is derived from an EMBL/GenBank/DDBJ whole genome shotgun (WGS) entry which is preliminary data.</text>
</comment>
<feature type="region of interest" description="Disordered" evidence="10">
    <location>
        <begin position="1164"/>
        <end position="1232"/>
    </location>
</feature>
<feature type="compositionally biased region" description="Low complexity" evidence="10">
    <location>
        <begin position="1199"/>
        <end position="1209"/>
    </location>
</feature>
<dbReference type="FunFam" id="3.90.70.10:FF:000005">
    <property type="entry name" value="Ubiquitin carboxyl-terminal hydrolase 7"/>
    <property type="match status" value="1"/>
</dbReference>
<dbReference type="SUPFAM" id="SSF49599">
    <property type="entry name" value="TRAF domain-like"/>
    <property type="match status" value="1"/>
</dbReference>
<dbReference type="Gene3D" id="2.60.210.10">
    <property type="entry name" value="Apoptosis, Tumor Necrosis Factor Receptor Associated Protein 2, Chain A"/>
    <property type="match status" value="1"/>
</dbReference>
<dbReference type="GO" id="GO:0140492">
    <property type="term" value="F:metal-dependent deubiquitinase activity"/>
    <property type="evidence" value="ECO:0007669"/>
    <property type="project" value="UniProtKB-ARBA"/>
</dbReference>
<keyword evidence="5 13" id="KW-0645">Protease</keyword>
<evidence type="ECO:0000256" key="1">
    <source>
        <dbReference type="ARBA" id="ARBA00000707"/>
    </source>
</evidence>
<dbReference type="InterPro" id="IPR018200">
    <property type="entry name" value="USP_CS"/>
</dbReference>
<feature type="domain" description="MATH" evidence="11">
    <location>
        <begin position="70"/>
        <end position="200"/>
    </location>
</feature>
<evidence type="ECO:0000256" key="6">
    <source>
        <dbReference type="ARBA" id="ARBA00022786"/>
    </source>
</evidence>
<dbReference type="GO" id="GO:0004843">
    <property type="term" value="F:cysteine-type deubiquitinase activity"/>
    <property type="evidence" value="ECO:0007669"/>
    <property type="project" value="UniProtKB-EC"/>
</dbReference>
<dbReference type="PROSITE" id="PS00972">
    <property type="entry name" value="USP_1"/>
    <property type="match status" value="1"/>
</dbReference>
<dbReference type="PROSITE" id="PS50235">
    <property type="entry name" value="USP_3"/>
    <property type="match status" value="1"/>
</dbReference>
<evidence type="ECO:0000256" key="5">
    <source>
        <dbReference type="ARBA" id="ARBA00022670"/>
    </source>
</evidence>
<name>A0A9W7YFF7_9FUNG</name>
<feature type="domain" description="USP" evidence="12">
    <location>
        <begin position="226"/>
        <end position="548"/>
    </location>
</feature>
<sequence length="1289" mass="143260">MDPRSEGENEAVLNQMQDGAAAEPVPLAPAPAAAIPAGAPVQYSGLSTLTEEDFINANLPLLPKLEEEGHGAFHWEIDNWMQLPDRAVSQTFTVAGRDWDILLFPRGNQVAEMASLYVEHKPREGEQNADWHVCAMFCLAMSNMDDPQLFKTNRTHHRFVSEESDWGFTRFGELRHIMAPVDEDTAPLLERGRVRISAYLRVIKDPLGVLWHNFHNYSSRKHTGFVGLRNQGATCYMNSLLQSLYFTNEFRNAVYQIPTENDDPTKSVALALQRVFYNLQVSGEPVDTTELTKSFGWDSIESFMQHDVQEFNRVLQDNLETKMKGTIVDGAVARLFEGKMKSYIRCVNVEYESSRVENYYDISLNVKGCATLRDSFANYCEVETLDGENKYQAEGLGLQDARKGVIFESFPPVLQLQLKRFEYDFEQDAMVKINDRHEFPPTIDLREFLSEDADHSESWTYALHGVLVHSGDLHSGHYFGLLRPSVDNKWYRFDDDRVVPVATEEVFEEYYGGEFPQPQVQTPPLPGMRARPSSKRFTNAYMLVYIREAKRGSVLCAGAAPVPEHLLRRIQEDKDEEERRVREKQEMAHTLTVKVVGSEQFARHQGFDLCYFDQRQPADNPLFSERLPRDMTLAAFHEHYAARAGLPADGFRLWTMVGRRNKTVRCEHPLVADAMGMTLAQVIESRSPRWGELRLFCEARPADAPDGFLAEKLPSETSLIHVKFYDPERQLIGGIGNTYIHRDQCVGDIVPVLRSMAMLPPDAPVTLYEEVKPSMIEEMDLATTFLKAEIQSGDIICVQATPAPEDTRPLARVTDYFDDMQHRVSVRFARLPTRSGADPYGSANGGAAAAAAAAATPEDATPESPLVLTASTKTSYDRIAQWVAEQIGMRDPLKLRFYTVSPTGQPRQPVRRMETTTLSEMLPSAMFIQPLLNAEGLPEYTVMYERLEVNIVQIENMRSVRVTYVGATMREEHPVEVLVPKIATAQALIEATYGKVEQVLRAQQQQQQREVEEQAVGPIALQFFAAGSHRIARIVTGDDRLNDLGSPGVSDVVAQRYSAADDLAAAAAAGPPGVGNGDGQSQMDTDEAPARAGRQVEVFHYYRDPAQAHSLPFLFAVYDGEPWSATWERLQRKLGMSEKELKNLGVVCGPAGTHDLRQCRVLIQGGSGSGDGGRTDSPVVGADQSASAQTPPPPPPPAVDAAGGAQPAVSRAASVQSSDGNSGGTPAQGEIGDDTRLWDVLQQLTAAQPAGDAGWPALGELAGSIGLNHVDRLSRHRNLHHERAIRIRN</sequence>
<dbReference type="Proteomes" id="UP001143981">
    <property type="component" value="Unassembled WGS sequence"/>
</dbReference>
<dbReference type="EMBL" id="JANBOI010000258">
    <property type="protein sequence ID" value="KAJ1732101.1"/>
    <property type="molecule type" value="Genomic_DNA"/>
</dbReference>
<evidence type="ECO:0000313" key="14">
    <source>
        <dbReference type="Proteomes" id="UP001143981"/>
    </source>
</evidence>
<dbReference type="InterPro" id="IPR008974">
    <property type="entry name" value="TRAF-like"/>
</dbReference>
<evidence type="ECO:0000256" key="10">
    <source>
        <dbReference type="SAM" id="MobiDB-lite"/>
    </source>
</evidence>
<comment type="subcellular location">
    <subcellularLocation>
        <location evidence="2">Nucleus</location>
    </subcellularLocation>
</comment>
<reference evidence="13" key="1">
    <citation type="submission" date="2022-07" db="EMBL/GenBank/DDBJ databases">
        <title>Phylogenomic reconstructions and comparative analyses of Kickxellomycotina fungi.</title>
        <authorList>
            <person name="Reynolds N.K."/>
            <person name="Stajich J.E."/>
            <person name="Barry K."/>
            <person name="Grigoriev I.V."/>
            <person name="Crous P."/>
            <person name="Smith M.E."/>
        </authorList>
    </citation>
    <scope>NUCLEOTIDE SEQUENCE</scope>
    <source>
        <strain evidence="13">BCRC 34381</strain>
    </source>
</reference>
<dbReference type="GO" id="GO:0031647">
    <property type="term" value="P:regulation of protein stability"/>
    <property type="evidence" value="ECO:0007669"/>
    <property type="project" value="TreeGrafter"/>
</dbReference>
<proteinExistence type="inferred from homology"/>
<evidence type="ECO:0000259" key="11">
    <source>
        <dbReference type="PROSITE" id="PS50144"/>
    </source>
</evidence>
<dbReference type="Pfam" id="PF00443">
    <property type="entry name" value="UCH"/>
    <property type="match status" value="1"/>
</dbReference>
<protein>
    <recommendedName>
        <fullName evidence="4">ubiquitinyl hydrolase 1</fullName>
        <ecNumber evidence="4">3.4.19.12</ecNumber>
    </recommendedName>
</protein>
<keyword evidence="7 13" id="KW-0378">Hydrolase</keyword>
<dbReference type="InterPro" id="IPR024729">
    <property type="entry name" value="USP7_ICP0-binding_dom"/>
</dbReference>
<evidence type="ECO:0000256" key="3">
    <source>
        <dbReference type="ARBA" id="ARBA00009085"/>
    </source>
</evidence>
<dbReference type="PROSITE" id="PS50144">
    <property type="entry name" value="MATH"/>
    <property type="match status" value="1"/>
</dbReference>
<keyword evidence="6" id="KW-0833">Ubl conjugation pathway</keyword>
<comment type="similarity">
    <text evidence="3">Belongs to the peptidase C19 family.</text>
</comment>
<dbReference type="GO" id="GO:0006508">
    <property type="term" value="P:proteolysis"/>
    <property type="evidence" value="ECO:0007669"/>
    <property type="project" value="UniProtKB-KW"/>
</dbReference>
<evidence type="ECO:0000259" key="12">
    <source>
        <dbReference type="PROSITE" id="PS50235"/>
    </source>
</evidence>